<accession>A0A1F5YEG1</accession>
<dbReference type="SUPFAM" id="SSF47781">
    <property type="entry name" value="RuvA domain 2-like"/>
    <property type="match status" value="1"/>
</dbReference>
<reference evidence="1 2" key="1">
    <citation type="journal article" date="2016" name="Nat. Commun.">
        <title>Thousands of microbial genomes shed light on interconnected biogeochemical processes in an aquifer system.</title>
        <authorList>
            <person name="Anantharaman K."/>
            <person name="Brown C.T."/>
            <person name="Hug L.A."/>
            <person name="Sharon I."/>
            <person name="Castelle C.J."/>
            <person name="Probst A.J."/>
            <person name="Thomas B.C."/>
            <person name="Singh A."/>
            <person name="Wilkins M.J."/>
            <person name="Karaoz U."/>
            <person name="Brodie E.L."/>
            <person name="Williams K.H."/>
            <person name="Hubbard S.S."/>
            <person name="Banfield J.F."/>
        </authorList>
    </citation>
    <scope>NUCLEOTIDE SEQUENCE [LARGE SCALE GENOMIC DNA]</scope>
</reference>
<dbReference type="PANTHER" id="PTHR21180:SF32">
    <property type="entry name" value="ENDONUCLEASE_EXONUCLEASE_PHOSPHATASE FAMILY DOMAIN-CONTAINING PROTEIN 1"/>
    <property type="match status" value="1"/>
</dbReference>
<dbReference type="PANTHER" id="PTHR21180">
    <property type="entry name" value="ENDONUCLEASE/EXONUCLEASE/PHOSPHATASE FAMILY DOMAIN-CONTAINING PROTEIN 1"/>
    <property type="match status" value="1"/>
</dbReference>
<evidence type="ECO:0000313" key="2">
    <source>
        <dbReference type="Proteomes" id="UP000176992"/>
    </source>
</evidence>
<evidence type="ECO:0000313" key="1">
    <source>
        <dbReference type="EMBL" id="OGF98554.1"/>
    </source>
</evidence>
<dbReference type="Pfam" id="PF12836">
    <property type="entry name" value="HHH_3"/>
    <property type="match status" value="1"/>
</dbReference>
<evidence type="ECO:0008006" key="3">
    <source>
        <dbReference type="Google" id="ProtNLM"/>
    </source>
</evidence>
<proteinExistence type="predicted"/>
<organism evidence="1 2">
    <name type="scientific">Candidatus Glassbacteria bacterium GWA2_58_10</name>
    <dbReference type="NCBI Taxonomy" id="1817865"/>
    <lineage>
        <taxon>Bacteria</taxon>
        <taxon>Candidatus Glassiibacteriota</taxon>
    </lineage>
</organism>
<comment type="caution">
    <text evidence="1">The sequence shown here is derived from an EMBL/GenBank/DDBJ whole genome shotgun (WGS) entry which is preliminary data.</text>
</comment>
<dbReference type="InterPro" id="IPR010994">
    <property type="entry name" value="RuvA_2-like"/>
</dbReference>
<dbReference type="Proteomes" id="UP000176992">
    <property type="component" value="Unassembled WGS sequence"/>
</dbReference>
<sequence length="124" mass="13241">MYMSQAEKRAALLLCLLALAGAGLRLTSVRHGALPFRPLPSDSLALRSVAGQVESRRLPLDLNTASAAALERLEGVGPELARRIIEERVRGGPYKDLRDVDGRVRGIGAVKAGALEGRVIFSTP</sequence>
<dbReference type="Gene3D" id="1.10.150.320">
    <property type="entry name" value="Photosystem II 12 kDa extrinsic protein"/>
    <property type="match status" value="1"/>
</dbReference>
<gene>
    <name evidence="1" type="ORF">A2Z86_03805</name>
</gene>
<dbReference type="EMBL" id="MFIV01000087">
    <property type="protein sequence ID" value="OGF98554.1"/>
    <property type="molecule type" value="Genomic_DNA"/>
</dbReference>
<name>A0A1F5YEG1_9BACT</name>
<protein>
    <recommendedName>
        <fullName evidence="3">Soluble ligand binding domain-containing protein</fullName>
    </recommendedName>
</protein>
<dbReference type="AlphaFoldDB" id="A0A1F5YEG1"/>
<dbReference type="InterPro" id="IPR051675">
    <property type="entry name" value="Endo/Exo/Phosphatase_dom_1"/>
</dbReference>